<evidence type="ECO:0000256" key="14">
    <source>
        <dbReference type="ARBA" id="ARBA00023209"/>
    </source>
</evidence>
<evidence type="ECO:0000256" key="18">
    <source>
        <dbReference type="SAM" id="MobiDB-lite"/>
    </source>
</evidence>
<comment type="similarity">
    <text evidence="4 16 17">Belongs to the CDP-alcohol phosphatidyltransferase class-I family.</text>
</comment>
<dbReference type="EMBL" id="JAVFKD010000001">
    <property type="protein sequence ID" value="KAK5997839.1"/>
    <property type="molecule type" value="Genomic_DNA"/>
</dbReference>
<evidence type="ECO:0000313" key="20">
    <source>
        <dbReference type="EMBL" id="KAK5997839.1"/>
    </source>
</evidence>
<keyword evidence="11 19" id="KW-1133">Transmembrane helix</keyword>
<evidence type="ECO:0000256" key="1">
    <source>
        <dbReference type="ARBA" id="ARBA00001936"/>
    </source>
</evidence>
<dbReference type="PANTHER" id="PTHR15362">
    <property type="entry name" value="PHOSPHATIDYLINOSITOL SYNTHASE"/>
    <property type="match status" value="1"/>
</dbReference>
<proteinExistence type="inferred from homology"/>
<evidence type="ECO:0000256" key="17">
    <source>
        <dbReference type="RuleBase" id="RU003750"/>
    </source>
</evidence>
<protein>
    <recommendedName>
        <fullName evidence="5 16">CDP-diacylglycerol--inositol 3-phosphatidyltransferase</fullName>
        <ecNumber evidence="5 16">2.7.8.11</ecNumber>
    </recommendedName>
</protein>
<name>A0ABR0T0E5_9HYPO</name>
<keyword evidence="12 16" id="KW-0443">Lipid metabolism</keyword>
<feature type="transmembrane region" description="Helical" evidence="19">
    <location>
        <begin position="139"/>
        <end position="158"/>
    </location>
</feature>
<evidence type="ECO:0000256" key="6">
    <source>
        <dbReference type="ARBA" id="ARBA00022516"/>
    </source>
</evidence>
<dbReference type="Pfam" id="PF01066">
    <property type="entry name" value="CDP-OH_P_transf"/>
    <property type="match status" value="1"/>
</dbReference>
<evidence type="ECO:0000256" key="3">
    <source>
        <dbReference type="ARBA" id="ARBA00004141"/>
    </source>
</evidence>
<dbReference type="PROSITE" id="PS00379">
    <property type="entry name" value="CDP_ALCOHOL_P_TRANSF"/>
    <property type="match status" value="1"/>
</dbReference>
<dbReference type="EC" id="2.7.8.11" evidence="5 16"/>
<feature type="transmembrane region" description="Helical" evidence="19">
    <location>
        <begin position="77"/>
        <end position="98"/>
    </location>
</feature>
<comment type="cofactor">
    <cofactor evidence="2">
        <name>Mg(2+)</name>
        <dbReference type="ChEBI" id="CHEBI:18420"/>
    </cofactor>
</comment>
<keyword evidence="21" id="KW-1185">Reference proteome</keyword>
<comment type="catalytic activity">
    <reaction evidence="16">
        <text>a CDP-1,2-diacyl-sn-glycerol + myo-inositol = a 1,2-diacyl-sn-glycero-3-phospho-(1D-myo-inositol) + CMP + H(+)</text>
        <dbReference type="Rhea" id="RHEA:11580"/>
        <dbReference type="ChEBI" id="CHEBI:15378"/>
        <dbReference type="ChEBI" id="CHEBI:17268"/>
        <dbReference type="ChEBI" id="CHEBI:57880"/>
        <dbReference type="ChEBI" id="CHEBI:58332"/>
        <dbReference type="ChEBI" id="CHEBI:60377"/>
        <dbReference type="EC" id="2.7.8.11"/>
    </reaction>
</comment>
<dbReference type="PANTHER" id="PTHR15362:SF4">
    <property type="entry name" value="CDP-DIACYLGLYCEROL--INOSITOL 3-PHOSPHATIDYLTRANSFERASE"/>
    <property type="match status" value="1"/>
</dbReference>
<comment type="caution">
    <text evidence="20">The sequence shown here is derived from an EMBL/GenBank/DDBJ whole genome shotgun (WGS) entry which is preliminary data.</text>
</comment>
<evidence type="ECO:0000256" key="4">
    <source>
        <dbReference type="ARBA" id="ARBA00010441"/>
    </source>
</evidence>
<feature type="region of interest" description="Disordered" evidence="18">
    <location>
        <begin position="1"/>
        <end position="25"/>
    </location>
</feature>
<evidence type="ECO:0000256" key="16">
    <source>
        <dbReference type="PIRNR" id="PIRNR000848"/>
    </source>
</evidence>
<dbReference type="InterPro" id="IPR014387">
    <property type="entry name" value="CDP_diag_ino_3_P_euk"/>
</dbReference>
<evidence type="ECO:0000313" key="21">
    <source>
        <dbReference type="Proteomes" id="UP001338125"/>
    </source>
</evidence>
<evidence type="ECO:0000256" key="2">
    <source>
        <dbReference type="ARBA" id="ARBA00001946"/>
    </source>
</evidence>
<keyword evidence="10" id="KW-0460">Magnesium</keyword>
<dbReference type="Gene3D" id="1.20.120.1760">
    <property type="match status" value="1"/>
</dbReference>
<gene>
    <name evidence="20" type="ORF">PT974_00202</name>
</gene>
<reference evidence="20 21" key="1">
    <citation type="submission" date="2024-01" db="EMBL/GenBank/DDBJ databases">
        <title>Complete genome of Cladobotryum mycophilum ATHUM6906.</title>
        <authorList>
            <person name="Christinaki A.C."/>
            <person name="Myridakis A.I."/>
            <person name="Kouvelis V.N."/>
        </authorList>
    </citation>
    <scope>NUCLEOTIDE SEQUENCE [LARGE SCALE GENOMIC DNA]</scope>
    <source>
        <strain evidence="20 21">ATHUM6906</strain>
    </source>
</reference>
<dbReference type="InterPro" id="IPR043130">
    <property type="entry name" value="CDP-OH_PTrfase_TM_dom"/>
</dbReference>
<evidence type="ECO:0000256" key="19">
    <source>
        <dbReference type="SAM" id="Phobius"/>
    </source>
</evidence>
<evidence type="ECO:0000256" key="12">
    <source>
        <dbReference type="ARBA" id="ARBA00023098"/>
    </source>
</evidence>
<evidence type="ECO:0000256" key="5">
    <source>
        <dbReference type="ARBA" id="ARBA00013212"/>
    </source>
</evidence>
<evidence type="ECO:0000256" key="15">
    <source>
        <dbReference type="ARBA" id="ARBA00023264"/>
    </source>
</evidence>
<accession>A0ABR0T0E5</accession>
<keyword evidence="7 16" id="KW-0808">Transferase</keyword>
<dbReference type="InterPro" id="IPR000462">
    <property type="entry name" value="CDP-OH_P_trans"/>
</dbReference>
<dbReference type="InterPro" id="IPR048254">
    <property type="entry name" value="CDP_ALCOHOL_P_TRANSF_CS"/>
</dbReference>
<organism evidence="20 21">
    <name type="scientific">Cladobotryum mycophilum</name>
    <dbReference type="NCBI Taxonomy" id="491253"/>
    <lineage>
        <taxon>Eukaryota</taxon>
        <taxon>Fungi</taxon>
        <taxon>Dikarya</taxon>
        <taxon>Ascomycota</taxon>
        <taxon>Pezizomycotina</taxon>
        <taxon>Sordariomycetes</taxon>
        <taxon>Hypocreomycetidae</taxon>
        <taxon>Hypocreales</taxon>
        <taxon>Hypocreaceae</taxon>
        <taxon>Cladobotryum</taxon>
    </lineage>
</organism>
<keyword evidence="6 16" id="KW-0444">Lipid biosynthesis</keyword>
<sequence>MPSQQQEEEVLVRSPGKAQASETENDLVNQPLAKNSENIFLFWPNIIDGYTARIFNQGTQFGAVLDMVTDRCTTSCLLVFLSTAMPRWAIVFQGLIALDFASHYMQMYTTLVIGGAGSSHKDVNKSQNWLMNLYYSNKIVLFTLCALNELFFISLYLLSFSSQVIPLYLTADVDGNGRSHLQPDAEVDTSLLTQIFPDPFSAAALEMARANKMDQYWPNMIAQISFPFMALKQIINVIQLVQASRWLAREDARLRRQRLKRH</sequence>
<keyword evidence="9" id="KW-0479">Metal-binding</keyword>
<keyword evidence="8 19" id="KW-0812">Transmembrane</keyword>
<dbReference type="Proteomes" id="UP001338125">
    <property type="component" value="Unassembled WGS sequence"/>
</dbReference>
<keyword evidence="13 16" id="KW-0472">Membrane</keyword>
<dbReference type="PIRSF" id="PIRSF000848">
    <property type="entry name" value="CDP_diag_ino_3_P"/>
    <property type="match status" value="1"/>
</dbReference>
<evidence type="ECO:0000256" key="11">
    <source>
        <dbReference type="ARBA" id="ARBA00022989"/>
    </source>
</evidence>
<evidence type="ECO:0000256" key="13">
    <source>
        <dbReference type="ARBA" id="ARBA00023136"/>
    </source>
</evidence>
<evidence type="ECO:0000256" key="9">
    <source>
        <dbReference type="ARBA" id="ARBA00022723"/>
    </source>
</evidence>
<evidence type="ECO:0000256" key="7">
    <source>
        <dbReference type="ARBA" id="ARBA00022679"/>
    </source>
</evidence>
<evidence type="ECO:0000256" key="10">
    <source>
        <dbReference type="ARBA" id="ARBA00022842"/>
    </source>
</evidence>
<comment type="subcellular location">
    <subcellularLocation>
        <location evidence="3">Membrane</location>
        <topology evidence="3">Multi-pass membrane protein</topology>
    </subcellularLocation>
</comment>
<evidence type="ECO:0000256" key="8">
    <source>
        <dbReference type="ARBA" id="ARBA00022692"/>
    </source>
</evidence>
<keyword evidence="15 16" id="KW-1208">Phospholipid metabolism</keyword>
<keyword evidence="14 16" id="KW-0594">Phospholipid biosynthesis</keyword>
<comment type="cofactor">
    <cofactor evidence="1">
        <name>Mn(2+)</name>
        <dbReference type="ChEBI" id="CHEBI:29035"/>
    </cofactor>
</comment>